<dbReference type="GO" id="GO:0015344">
    <property type="term" value="F:siderophore uptake transmembrane transporter activity"/>
    <property type="evidence" value="ECO:0007669"/>
    <property type="project" value="TreeGrafter"/>
</dbReference>
<dbReference type="Gene3D" id="2.170.130.10">
    <property type="entry name" value="TonB-dependent receptor, plug domain"/>
    <property type="match status" value="1"/>
</dbReference>
<dbReference type="Gene3D" id="2.60.40.1120">
    <property type="entry name" value="Carboxypeptidase-like, regulatory domain"/>
    <property type="match status" value="1"/>
</dbReference>
<evidence type="ECO:0000256" key="9">
    <source>
        <dbReference type="SAM" id="MobiDB-lite"/>
    </source>
</evidence>
<dbReference type="InterPro" id="IPR011662">
    <property type="entry name" value="Secretin/TonB_short_N"/>
</dbReference>
<evidence type="ECO:0000256" key="5">
    <source>
        <dbReference type="ARBA" id="ARBA00022729"/>
    </source>
</evidence>
<dbReference type="SUPFAM" id="SSF49464">
    <property type="entry name" value="Carboxypeptidase regulatory domain-like"/>
    <property type="match status" value="1"/>
</dbReference>
<organism evidence="12">
    <name type="scientific">Parabacteroides goldsteinii</name>
    <dbReference type="NCBI Taxonomy" id="328812"/>
    <lineage>
        <taxon>Bacteria</taxon>
        <taxon>Pseudomonadati</taxon>
        <taxon>Bacteroidota</taxon>
        <taxon>Bacteroidia</taxon>
        <taxon>Bacteroidales</taxon>
        <taxon>Tannerellaceae</taxon>
        <taxon>Parabacteroides</taxon>
    </lineage>
</organism>
<protein>
    <submittedName>
        <fullName evidence="12">SusC/RagA family TonB-linked outer membrane protein</fullName>
    </submittedName>
</protein>
<evidence type="ECO:0000313" key="12">
    <source>
        <dbReference type="EMBL" id="MRY10462.1"/>
    </source>
</evidence>
<dbReference type="InterPro" id="IPR039426">
    <property type="entry name" value="TonB-dep_rcpt-like"/>
</dbReference>
<dbReference type="InterPro" id="IPR036942">
    <property type="entry name" value="Beta-barrel_TonB_sf"/>
</dbReference>
<evidence type="ECO:0000256" key="10">
    <source>
        <dbReference type="SAM" id="SignalP"/>
    </source>
</evidence>
<reference evidence="12" key="1">
    <citation type="journal article" date="2019" name="Nat. Med.">
        <title>A library of human gut bacterial isolates paired with longitudinal multiomics data enables mechanistic microbiome research.</title>
        <authorList>
            <person name="Poyet M."/>
            <person name="Groussin M."/>
            <person name="Gibbons S.M."/>
            <person name="Avila-Pacheco J."/>
            <person name="Jiang X."/>
            <person name="Kearney S.M."/>
            <person name="Perrotta A.R."/>
            <person name="Berdy B."/>
            <person name="Zhao S."/>
            <person name="Lieberman T.D."/>
            <person name="Swanson P.K."/>
            <person name="Smith M."/>
            <person name="Roesemann S."/>
            <person name="Alexander J.E."/>
            <person name="Rich S.A."/>
            <person name="Livny J."/>
            <person name="Vlamakis H."/>
            <person name="Clish C."/>
            <person name="Bullock K."/>
            <person name="Deik A."/>
            <person name="Scott J."/>
            <person name="Pierce K.A."/>
            <person name="Xavier R.J."/>
            <person name="Alm E.J."/>
        </authorList>
    </citation>
    <scope>NUCLEOTIDE SEQUENCE</scope>
    <source>
        <strain evidence="12">BIOML-A4</strain>
    </source>
</reference>
<gene>
    <name evidence="12" type="ORF">GKE01_03145</name>
</gene>
<dbReference type="PANTHER" id="PTHR30069">
    <property type="entry name" value="TONB-DEPENDENT OUTER MEMBRANE RECEPTOR"/>
    <property type="match status" value="1"/>
</dbReference>
<dbReference type="Pfam" id="PF13715">
    <property type="entry name" value="CarbopepD_reg_2"/>
    <property type="match status" value="1"/>
</dbReference>
<keyword evidence="6 8" id="KW-0472">Membrane</keyword>
<accession>A0A6G1Z9D5</accession>
<dbReference type="NCBIfam" id="TIGR04057">
    <property type="entry name" value="SusC_RagA_signa"/>
    <property type="match status" value="1"/>
</dbReference>
<evidence type="ECO:0000256" key="3">
    <source>
        <dbReference type="ARBA" id="ARBA00022452"/>
    </source>
</evidence>
<proteinExistence type="inferred from homology"/>
<evidence type="ECO:0000256" key="8">
    <source>
        <dbReference type="PROSITE-ProRule" id="PRU01360"/>
    </source>
</evidence>
<feature type="signal peptide" evidence="10">
    <location>
        <begin position="1"/>
        <end position="40"/>
    </location>
</feature>
<feature type="compositionally biased region" description="Polar residues" evidence="9">
    <location>
        <begin position="673"/>
        <end position="685"/>
    </location>
</feature>
<dbReference type="Gene3D" id="2.40.170.20">
    <property type="entry name" value="TonB-dependent receptor, beta-barrel domain"/>
    <property type="match status" value="1"/>
</dbReference>
<feature type="chain" id="PRO_5026122457" evidence="10">
    <location>
        <begin position="41"/>
        <end position="1127"/>
    </location>
</feature>
<dbReference type="SUPFAM" id="SSF56935">
    <property type="entry name" value="Porins"/>
    <property type="match status" value="1"/>
</dbReference>
<keyword evidence="3 8" id="KW-1134">Transmembrane beta strand</keyword>
<comment type="caution">
    <text evidence="12">The sequence shown here is derived from an EMBL/GenBank/DDBJ whole genome shotgun (WGS) entry which is preliminary data.</text>
</comment>
<evidence type="ECO:0000256" key="2">
    <source>
        <dbReference type="ARBA" id="ARBA00022448"/>
    </source>
</evidence>
<dbReference type="PANTHER" id="PTHR30069:SF29">
    <property type="entry name" value="HEMOGLOBIN AND HEMOGLOBIN-HAPTOGLOBIN-BINDING PROTEIN 1-RELATED"/>
    <property type="match status" value="1"/>
</dbReference>
<keyword evidence="7 8" id="KW-0998">Cell outer membrane</keyword>
<feature type="domain" description="Secretin/TonB short N-terminal" evidence="11">
    <location>
        <begin position="72"/>
        <end position="123"/>
    </location>
</feature>
<dbReference type="InterPro" id="IPR023996">
    <property type="entry name" value="TonB-dep_OMP_SusC/RagA"/>
</dbReference>
<keyword evidence="2 8" id="KW-0813">Transport</keyword>
<evidence type="ECO:0000256" key="4">
    <source>
        <dbReference type="ARBA" id="ARBA00022692"/>
    </source>
</evidence>
<dbReference type="PROSITE" id="PS52016">
    <property type="entry name" value="TONB_DEPENDENT_REC_3"/>
    <property type="match status" value="1"/>
</dbReference>
<dbReference type="InterPro" id="IPR037066">
    <property type="entry name" value="Plug_dom_sf"/>
</dbReference>
<dbReference type="NCBIfam" id="TIGR04056">
    <property type="entry name" value="OMP_RagA_SusC"/>
    <property type="match status" value="1"/>
</dbReference>
<evidence type="ECO:0000256" key="6">
    <source>
        <dbReference type="ARBA" id="ARBA00023136"/>
    </source>
</evidence>
<dbReference type="Pfam" id="PF07715">
    <property type="entry name" value="Plug"/>
    <property type="match status" value="1"/>
</dbReference>
<dbReference type="SMART" id="SM00965">
    <property type="entry name" value="STN"/>
    <property type="match status" value="1"/>
</dbReference>
<dbReference type="AlphaFoldDB" id="A0A6G1Z9D5"/>
<feature type="region of interest" description="Disordered" evidence="9">
    <location>
        <begin position="665"/>
        <end position="686"/>
    </location>
</feature>
<keyword evidence="4 8" id="KW-0812">Transmembrane</keyword>
<name>A0A6G1Z9D5_9BACT</name>
<dbReference type="GO" id="GO:0009279">
    <property type="term" value="C:cell outer membrane"/>
    <property type="evidence" value="ECO:0007669"/>
    <property type="project" value="UniProtKB-SubCell"/>
</dbReference>
<dbReference type="GO" id="GO:0044718">
    <property type="term" value="P:siderophore transmembrane transport"/>
    <property type="evidence" value="ECO:0007669"/>
    <property type="project" value="TreeGrafter"/>
</dbReference>
<dbReference type="InterPro" id="IPR012910">
    <property type="entry name" value="Plug_dom"/>
</dbReference>
<evidence type="ECO:0000256" key="1">
    <source>
        <dbReference type="ARBA" id="ARBA00004571"/>
    </source>
</evidence>
<dbReference type="InterPro" id="IPR023997">
    <property type="entry name" value="TonB-dep_OMP_SusC/RagA_CS"/>
</dbReference>
<dbReference type="FunFam" id="2.170.130.10:FF:000003">
    <property type="entry name" value="SusC/RagA family TonB-linked outer membrane protein"/>
    <property type="match status" value="1"/>
</dbReference>
<dbReference type="FunFam" id="2.60.40.1120:FF:000003">
    <property type="entry name" value="Outer membrane protein Omp121"/>
    <property type="match status" value="1"/>
</dbReference>
<sequence>MKKKPIGKKYALLLSNFKHIFRLMKLTFLLFLLCISSVWANNANSQTTKVNIQAENMHMKDIISQIESQTDYLFVYNYENVDLSQKVSLKASDISVAEVLKILFKNSDVVYAVEGNNILLMKNTTEKKQQSGKRISGKVTDSNGEAIIGANVIEVGTVNGTMTDINGNYTLTVSPSSMLQISYIGYLTQEIRVQNKTSLDVIMKEDLQALDEVVVVGYGTQKKEVVTGAITSLKSEDISLSPTANMASGLAGRLSGVIINTRNGEPGADESTIRIRGQNSLVSNDPLYVIDGVVRSEEGGIFSRFDPEDIESITVLKDASAAIYGSRAANGVILITTKRGKVGKPTISLSYNHSFTQPTRTVKMANSASYARAQNLANEIRGISPRWTEDEIQKFADGSDPLHYPNTNWYDVVQKNWSGQDKANIQLTGGMDNLTYLVSAGFLDQGSPYRESSMKNRMYNIRSNIDAKINDYIKLTFDLFGKNTDRTLPYNGQASGNGMYSWVGLSAPTAHAYWPGTDYPTNQGWGNYNPLVISTGDAGTTASKTWVFNGQSTIDISIPWVKGLSVKGSIAYDYFGQNYKQFEDVYYVYSYDESTNTYEKLKGHTSAPQLFIEEKRTEYINGNVRVNYLNTFADVHTVDAFVGFEQNQTKSTALDGKRTNFPTGTLEELNAGDANTQTNHSSSSKTARRNYFGRVLYDYDHKYMLQFQFRYDGSHNFPSGNRFGFFPGVSGGWTISRENFMKDITWLNNLKLRGSWGKMGNDYLRDSFQYLTMYTLADGSVFNGTQYSGISQANVPNPNITWEKAETYDIGLETGFLNNRLTFEFDWFKTNRKDILTKRNASIPAFTGLNLPDENIGETENKGVEMMLGFRDDPTKDFSYSVSGNLTYARNKVIFKDETPMAEIYQKEEGKPIGAALKYEAIGIYSEADIANPDVPKRPGTVAGDIKIRDVNGDGEINSLDQVRQDMTNIPDITYGININLSWKQFDLTLGFQGQARAVFYLREDWVNPATSNGGANILQWWTEDTMTPDNPNGTKPRLGTAYGIGGTTFTQISANFFKLKNAEIGYRIPKDIISKVGLSRARVYVSGTNLFSIDHTSKFGIDPEVANGGWDLNPMRLINLGVNVSF</sequence>
<evidence type="ECO:0000256" key="7">
    <source>
        <dbReference type="ARBA" id="ARBA00023237"/>
    </source>
</evidence>
<keyword evidence="5 10" id="KW-0732">Signal</keyword>
<dbReference type="InterPro" id="IPR008969">
    <property type="entry name" value="CarboxyPept-like_regulatory"/>
</dbReference>
<dbReference type="Pfam" id="PF07660">
    <property type="entry name" value="STN"/>
    <property type="match status" value="1"/>
</dbReference>
<evidence type="ECO:0000259" key="11">
    <source>
        <dbReference type="SMART" id="SM00965"/>
    </source>
</evidence>
<comment type="similarity">
    <text evidence="8">Belongs to the TonB-dependent receptor family.</text>
</comment>
<comment type="subcellular location">
    <subcellularLocation>
        <location evidence="1 8">Cell outer membrane</location>
        <topology evidence="1 8">Multi-pass membrane protein</topology>
    </subcellularLocation>
</comment>
<dbReference type="EMBL" id="WKLP01000003">
    <property type="protein sequence ID" value="MRY10462.1"/>
    <property type="molecule type" value="Genomic_DNA"/>
</dbReference>